<feature type="coiled-coil region" evidence="11">
    <location>
        <begin position="227"/>
        <end position="268"/>
    </location>
</feature>
<evidence type="ECO:0000256" key="3">
    <source>
        <dbReference type="ARBA" id="ARBA00022491"/>
    </source>
</evidence>
<proteinExistence type="inferred from homology"/>
<dbReference type="InterPro" id="IPR011598">
    <property type="entry name" value="bHLH_dom"/>
</dbReference>
<reference evidence="14" key="2">
    <citation type="submission" date="2020-05" db="UniProtKB">
        <authorList>
            <consortium name="EnsemblMetazoa"/>
        </authorList>
    </citation>
    <scope>IDENTIFICATION</scope>
    <source>
        <strain evidence="14">IAEA</strain>
    </source>
</reference>
<feature type="compositionally biased region" description="Basic and acidic residues" evidence="12">
    <location>
        <begin position="177"/>
        <end position="195"/>
    </location>
</feature>
<protein>
    <recommendedName>
        <fullName evidence="2">Protein max</fullName>
    </recommendedName>
    <alternativeName>
        <fullName evidence="10">Myc-associated factor X</fullName>
    </alternativeName>
</protein>
<feature type="compositionally biased region" description="Basic residues" evidence="12">
    <location>
        <begin position="292"/>
        <end position="302"/>
    </location>
</feature>
<dbReference type="PANTHER" id="PTHR10328">
    <property type="entry name" value="PROTEIN MAX MYC-ASSOCIATED FACTOR X"/>
    <property type="match status" value="1"/>
</dbReference>
<sequence length="302" mass="34394">MVDLGTRLHTISNHIETSSAYVSATFRNPFHYKPVPKHAKPNPGVLPPVVAVYQILFFGDRENLHGKNEIAEDENESLLEAAVYYAKINFPLTTHTQETFVASFGSVPVLIRGPVHRKRFDQISKDIRINIQSPSVLGARVKMSDDDRDIDIESDDDNDSDTGTSMPQRNSTQNFTQEEKRAHHNALERKRRDHIKESFTNLREAVPSLKGEKASRAQILKKTTDCIQNMRRKIQANQKDVNDLKHQIAILEEEVRLLESAKNGSEIDASSYHQLINCDHSSDGDEQDFSRRSKKMKTSYQI</sequence>
<comment type="similarity">
    <text evidence="1">Belongs to the MAX family.</text>
</comment>
<dbReference type="GO" id="GO:0045944">
    <property type="term" value="P:positive regulation of transcription by RNA polymerase II"/>
    <property type="evidence" value="ECO:0007669"/>
    <property type="project" value="TreeGrafter"/>
</dbReference>
<dbReference type="PANTHER" id="PTHR10328:SF3">
    <property type="entry name" value="PROTEIN MAX"/>
    <property type="match status" value="1"/>
</dbReference>
<evidence type="ECO:0000256" key="12">
    <source>
        <dbReference type="SAM" id="MobiDB-lite"/>
    </source>
</evidence>
<dbReference type="FunFam" id="4.10.280.10:FF:000023">
    <property type="entry name" value="MAX isoform 13"/>
    <property type="match status" value="1"/>
</dbReference>
<keyword evidence="15" id="KW-1185">Reference proteome</keyword>
<dbReference type="VEuPathDB" id="VectorBase:GPAI004116"/>
<accession>A0A1A9Z516</accession>
<name>A0A1A9Z516_GLOPL</name>
<evidence type="ECO:0000313" key="15">
    <source>
        <dbReference type="Proteomes" id="UP000092445"/>
    </source>
</evidence>
<dbReference type="GO" id="GO:0090575">
    <property type="term" value="C:RNA polymerase II transcription regulator complex"/>
    <property type="evidence" value="ECO:0007669"/>
    <property type="project" value="TreeGrafter"/>
</dbReference>
<evidence type="ECO:0000256" key="4">
    <source>
        <dbReference type="ARBA" id="ARBA00022553"/>
    </source>
</evidence>
<keyword evidence="4" id="KW-0597">Phosphoprotein</keyword>
<dbReference type="GO" id="GO:0046983">
    <property type="term" value="F:protein dimerization activity"/>
    <property type="evidence" value="ECO:0007669"/>
    <property type="project" value="InterPro"/>
</dbReference>
<evidence type="ECO:0000259" key="13">
    <source>
        <dbReference type="PROSITE" id="PS50888"/>
    </source>
</evidence>
<evidence type="ECO:0000256" key="10">
    <source>
        <dbReference type="ARBA" id="ARBA00029944"/>
    </source>
</evidence>
<dbReference type="GO" id="GO:0003677">
    <property type="term" value="F:DNA binding"/>
    <property type="evidence" value="ECO:0007669"/>
    <property type="project" value="UniProtKB-KW"/>
</dbReference>
<dbReference type="SMART" id="SM00353">
    <property type="entry name" value="HLH"/>
    <property type="match status" value="1"/>
</dbReference>
<keyword evidence="6" id="KW-0238">DNA-binding</keyword>
<dbReference type="InterPro" id="IPR036638">
    <property type="entry name" value="HLH_DNA-bd_sf"/>
</dbReference>
<feature type="domain" description="BHLH" evidence="13">
    <location>
        <begin position="179"/>
        <end position="230"/>
    </location>
</feature>
<dbReference type="Gene3D" id="4.10.280.10">
    <property type="entry name" value="Helix-loop-helix DNA-binding domain"/>
    <property type="match status" value="1"/>
</dbReference>
<evidence type="ECO:0000256" key="11">
    <source>
        <dbReference type="SAM" id="Coils"/>
    </source>
</evidence>
<feature type="compositionally biased region" description="Acidic residues" evidence="12">
    <location>
        <begin position="146"/>
        <end position="160"/>
    </location>
</feature>
<organism evidence="14 15">
    <name type="scientific">Glossina pallidipes</name>
    <name type="common">Tsetse fly</name>
    <dbReference type="NCBI Taxonomy" id="7398"/>
    <lineage>
        <taxon>Eukaryota</taxon>
        <taxon>Metazoa</taxon>
        <taxon>Ecdysozoa</taxon>
        <taxon>Arthropoda</taxon>
        <taxon>Hexapoda</taxon>
        <taxon>Insecta</taxon>
        <taxon>Pterygota</taxon>
        <taxon>Neoptera</taxon>
        <taxon>Endopterygota</taxon>
        <taxon>Diptera</taxon>
        <taxon>Brachycera</taxon>
        <taxon>Muscomorpha</taxon>
        <taxon>Hippoboscoidea</taxon>
        <taxon>Glossinidae</taxon>
        <taxon>Glossina</taxon>
    </lineage>
</organism>
<feature type="region of interest" description="Disordered" evidence="12">
    <location>
        <begin position="140"/>
        <end position="195"/>
    </location>
</feature>
<keyword evidence="5" id="KW-0805">Transcription regulation</keyword>
<reference evidence="15" key="1">
    <citation type="submission" date="2014-03" db="EMBL/GenBank/DDBJ databases">
        <authorList>
            <person name="Aksoy S."/>
            <person name="Warren W."/>
            <person name="Wilson R.K."/>
        </authorList>
    </citation>
    <scope>NUCLEOTIDE SEQUENCE [LARGE SCALE GENOMIC DNA]</scope>
    <source>
        <strain evidence="15">IAEA</strain>
    </source>
</reference>
<keyword evidence="11" id="KW-0175">Coiled coil</keyword>
<evidence type="ECO:0000256" key="2">
    <source>
        <dbReference type="ARBA" id="ARBA00017633"/>
    </source>
</evidence>
<evidence type="ECO:0000256" key="8">
    <source>
        <dbReference type="ARBA" id="ARBA00023163"/>
    </source>
</evidence>
<keyword evidence="3" id="KW-0678">Repressor</keyword>
<dbReference type="Pfam" id="PF00010">
    <property type="entry name" value="HLH"/>
    <property type="match status" value="1"/>
</dbReference>
<dbReference type="PROSITE" id="PS50888">
    <property type="entry name" value="BHLH"/>
    <property type="match status" value="1"/>
</dbReference>
<dbReference type="SUPFAM" id="SSF47459">
    <property type="entry name" value="HLH, helix-loop-helix DNA-binding domain"/>
    <property type="match status" value="1"/>
</dbReference>
<feature type="region of interest" description="Disordered" evidence="12">
    <location>
        <begin position="278"/>
        <end position="302"/>
    </location>
</feature>
<keyword evidence="9" id="KW-0539">Nucleus</keyword>
<dbReference type="GO" id="GO:0003700">
    <property type="term" value="F:DNA-binding transcription factor activity"/>
    <property type="evidence" value="ECO:0007669"/>
    <property type="project" value="TreeGrafter"/>
</dbReference>
<evidence type="ECO:0000256" key="7">
    <source>
        <dbReference type="ARBA" id="ARBA00023159"/>
    </source>
</evidence>
<evidence type="ECO:0000256" key="6">
    <source>
        <dbReference type="ARBA" id="ARBA00023125"/>
    </source>
</evidence>
<dbReference type="CDD" id="cd11406">
    <property type="entry name" value="bHLHzip_Max"/>
    <property type="match status" value="1"/>
</dbReference>
<evidence type="ECO:0000256" key="9">
    <source>
        <dbReference type="ARBA" id="ARBA00023242"/>
    </source>
</evidence>
<keyword evidence="7" id="KW-0010">Activator</keyword>
<keyword evidence="8" id="KW-0804">Transcription</keyword>
<feature type="compositionally biased region" description="Basic and acidic residues" evidence="12">
    <location>
        <begin position="280"/>
        <end position="291"/>
    </location>
</feature>
<feature type="compositionally biased region" description="Polar residues" evidence="12">
    <location>
        <begin position="162"/>
        <end position="176"/>
    </location>
</feature>
<evidence type="ECO:0000256" key="1">
    <source>
        <dbReference type="ARBA" id="ARBA00007628"/>
    </source>
</evidence>
<evidence type="ECO:0000256" key="5">
    <source>
        <dbReference type="ARBA" id="ARBA00023015"/>
    </source>
</evidence>
<dbReference type="STRING" id="7398.A0A1A9Z516"/>
<dbReference type="AlphaFoldDB" id="A0A1A9Z516"/>
<dbReference type="EnsemblMetazoa" id="GPAI004116-RA">
    <property type="protein sequence ID" value="GPAI004116-PA"/>
    <property type="gene ID" value="GPAI004116"/>
</dbReference>
<evidence type="ECO:0000313" key="14">
    <source>
        <dbReference type="EnsemblMetazoa" id="GPAI004116-PA"/>
    </source>
</evidence>
<dbReference type="Proteomes" id="UP000092445">
    <property type="component" value="Unassembled WGS sequence"/>
</dbReference>